<feature type="transmembrane region" description="Helical" evidence="1">
    <location>
        <begin position="175"/>
        <end position="206"/>
    </location>
</feature>
<accession>A0A428KNQ3</accession>
<feature type="transmembrane region" description="Helical" evidence="1">
    <location>
        <begin position="344"/>
        <end position="364"/>
    </location>
</feature>
<dbReference type="AlphaFoldDB" id="A0A428KNQ3"/>
<keyword evidence="1" id="KW-0472">Membrane</keyword>
<proteinExistence type="predicted"/>
<feature type="transmembrane region" description="Helical" evidence="1">
    <location>
        <begin position="7"/>
        <end position="27"/>
    </location>
</feature>
<organism evidence="2 3">
    <name type="scientific">Hymenobacter rigui</name>
    <dbReference type="NCBI Taxonomy" id="334424"/>
    <lineage>
        <taxon>Bacteria</taxon>
        <taxon>Pseudomonadati</taxon>
        <taxon>Bacteroidota</taxon>
        <taxon>Cytophagia</taxon>
        <taxon>Cytophagales</taxon>
        <taxon>Hymenobacteraceae</taxon>
        <taxon>Hymenobacter</taxon>
    </lineage>
</organism>
<name>A0A428KNQ3_9BACT</name>
<dbReference type="RefSeq" id="WP_125420760.1">
    <property type="nucleotide sequence ID" value="NZ_RWIT01000006.1"/>
</dbReference>
<keyword evidence="1" id="KW-1133">Transmembrane helix</keyword>
<dbReference type="OrthoDB" id="870916at2"/>
<gene>
    <name evidence="2" type="ORF">EI291_13575</name>
</gene>
<feature type="transmembrane region" description="Helical" evidence="1">
    <location>
        <begin position="89"/>
        <end position="109"/>
    </location>
</feature>
<feature type="transmembrane region" description="Helical" evidence="1">
    <location>
        <begin position="376"/>
        <end position="394"/>
    </location>
</feature>
<comment type="caution">
    <text evidence="2">The sequence shown here is derived from an EMBL/GenBank/DDBJ whole genome shotgun (WGS) entry which is preliminary data.</text>
</comment>
<keyword evidence="3" id="KW-1185">Reference proteome</keyword>
<reference evidence="2 3" key="1">
    <citation type="submission" date="2018-12" db="EMBL/GenBank/DDBJ databases">
        <authorList>
            <person name="Feng G."/>
            <person name="Zhu H."/>
        </authorList>
    </citation>
    <scope>NUCLEOTIDE SEQUENCE [LARGE SCALE GENOMIC DNA]</scope>
    <source>
        <strain evidence="2 3">KCTC 12533</strain>
    </source>
</reference>
<feature type="transmembrane region" description="Helical" evidence="1">
    <location>
        <begin position="218"/>
        <end position="238"/>
    </location>
</feature>
<feature type="transmembrane region" description="Helical" evidence="1">
    <location>
        <begin position="121"/>
        <end position="146"/>
    </location>
</feature>
<protein>
    <recommendedName>
        <fullName evidence="4">Glycosyltransferase RgtA/B/C/D-like domain-containing protein</fullName>
    </recommendedName>
</protein>
<evidence type="ECO:0000313" key="3">
    <source>
        <dbReference type="Proteomes" id="UP000273500"/>
    </source>
</evidence>
<dbReference type="EMBL" id="RWIT01000006">
    <property type="protein sequence ID" value="RSK48107.1"/>
    <property type="molecule type" value="Genomic_DNA"/>
</dbReference>
<dbReference type="Proteomes" id="UP000273500">
    <property type="component" value="Unassembled WGS sequence"/>
</dbReference>
<evidence type="ECO:0008006" key="4">
    <source>
        <dbReference type="Google" id="ProtNLM"/>
    </source>
</evidence>
<sequence length="431" mass="48737">MLRSIPRYIWPVAALLLVVRLALNLGLNPGLEWNYDERRNGRIADNYLAGRGYVSLDPERKQLRPDSFHASFPVFVYVGWSRAGLPRHYLTLLVYAAAAGLYLVGGLYVQRTLRYFGLAPGAAWAGAGLWAVSPGVVYYIGAFWWFENLALPLLILVVYKLLRLHGGRPLRWPDALLITASVVLSCLLRGYLLAVYGLLFAVFLGLMSWKPARPRQAAWGLGLGLLLALGLAHAPIFLKNHRLFGAYTLSNQAGFELLQGHNSITQGRFMFDWDERQRPFDQFVRRHIPQLDSLNQYQESQARARLAREWVAAHPAGELRLWARKTALFFSPENFIADAPRTPWNPFTALTLLAFFGVLVLTLGRYRGLRFRAADALLLTPLVATWLLSLVFFVGFRWRFFAEPALLLFPMLVAGRLGWLRSGPTAQDTDR</sequence>
<keyword evidence="1" id="KW-0812">Transmembrane</keyword>
<evidence type="ECO:0000313" key="2">
    <source>
        <dbReference type="EMBL" id="RSK48107.1"/>
    </source>
</evidence>
<evidence type="ECO:0000256" key="1">
    <source>
        <dbReference type="SAM" id="Phobius"/>
    </source>
</evidence>